<reference evidence="11" key="1">
    <citation type="submission" date="2007-04" db="EMBL/GenBank/DDBJ databases">
        <title>Annotation of Pediculus humanus corporis strain USDA.</title>
        <authorList>
            <person name="Kirkness E."/>
            <person name="Hannick L."/>
            <person name="Hass B."/>
            <person name="Bruggner R."/>
            <person name="Lawson D."/>
            <person name="Bidwell S."/>
            <person name="Joardar V."/>
            <person name="Caler E."/>
            <person name="Walenz B."/>
            <person name="Inman J."/>
            <person name="Schobel S."/>
            <person name="Galinsky K."/>
            <person name="Amedeo P."/>
            <person name="Strausberg R."/>
        </authorList>
    </citation>
    <scope>NUCLEOTIDE SEQUENCE</scope>
    <source>
        <strain evidence="11">USDA</strain>
    </source>
</reference>
<accession>E0VIY4</accession>
<feature type="binding site" evidence="10">
    <location>
        <position position="154"/>
    </location>
    <ligand>
        <name>a divalent metal cation</name>
        <dbReference type="ChEBI" id="CHEBI:60240"/>
        <label>2</label>
    </ligand>
</feature>
<evidence type="ECO:0000313" key="12">
    <source>
        <dbReference type="EnsemblMetazoa" id="PHUM235780-PA"/>
    </source>
</evidence>
<dbReference type="OrthoDB" id="413993at2759"/>
<dbReference type="eggNOG" id="KOG3020">
    <property type="taxonomic scope" value="Eukaryota"/>
</dbReference>
<feature type="binding site" evidence="10">
    <location>
        <position position="179"/>
    </location>
    <ligand>
        <name>a divalent metal cation</name>
        <dbReference type="ChEBI" id="CHEBI:60240"/>
        <label>2</label>
    </ligand>
</feature>
<dbReference type="InterPro" id="IPR001130">
    <property type="entry name" value="TatD-like"/>
</dbReference>
<evidence type="ECO:0000256" key="5">
    <source>
        <dbReference type="ARBA" id="ARBA00022801"/>
    </source>
</evidence>
<dbReference type="RefSeq" id="XP_002426078.1">
    <property type="nucleotide sequence ID" value="XM_002426033.1"/>
</dbReference>
<evidence type="ECO:0000256" key="10">
    <source>
        <dbReference type="PIRSR" id="PIRSR005902-1"/>
    </source>
</evidence>
<sequence length="309" mass="35046">MAMSSAMSLTNEENDNNMEKYYENYILIDIGANLTHKKFLKDLESVITRAKDSGVQKIMVTGTTLHNTKEALRLSRIYPDSLYCTAGIHPHEAKTWTDSSLHDLKSLALNSECVAVGECGLDYNRDFSPPQLQREVFEEQVKLACELNKPLFVHEREAHEDLLNILNKYKSKIPPTVIHCFTGTVEEAKKYLEMGFYIGLTGYICKEKSDNGVRKLLEDNAIPLERLLVETDAPFMYPNAQASKLPARVKQAVTNRSIQFLNRYCTFQRNEPCSLPVIVEMIAGFMNKTPEEVALVTAFNALKIFNLSH</sequence>
<dbReference type="EMBL" id="AAZO01002737">
    <property type="status" value="NOT_ANNOTATED_CDS"/>
    <property type="molecule type" value="Genomic_DNA"/>
</dbReference>
<dbReference type="InParanoid" id="E0VIY4"/>
<keyword evidence="3" id="KW-0540">Nuclease</keyword>
<dbReference type="STRING" id="121224.E0VIY4"/>
<comment type="similarity">
    <text evidence="1">Belongs to the metallo-dependent hydrolases superfamily. TatD-type hydrolase family.</text>
</comment>
<dbReference type="PROSITE" id="PS01090">
    <property type="entry name" value="TATD_2"/>
    <property type="match status" value="1"/>
</dbReference>
<keyword evidence="5" id="KW-0378">Hydrolase</keyword>
<dbReference type="GeneID" id="8230207"/>
<evidence type="ECO:0000256" key="2">
    <source>
        <dbReference type="ARBA" id="ARBA00022490"/>
    </source>
</evidence>
<dbReference type="PANTHER" id="PTHR10060">
    <property type="entry name" value="TATD FAMILY DEOXYRIBONUCLEASE"/>
    <property type="match status" value="1"/>
</dbReference>
<gene>
    <name evidence="12" type="primary">8230207</name>
    <name evidence="11" type="ORF">Phum_PHUM235780</name>
</gene>
<dbReference type="AlphaFoldDB" id="E0VIY4"/>
<dbReference type="GO" id="GO:0005829">
    <property type="term" value="C:cytosol"/>
    <property type="evidence" value="ECO:0007669"/>
    <property type="project" value="TreeGrafter"/>
</dbReference>
<dbReference type="HOGENOM" id="CLU_031506_1_2_1"/>
<dbReference type="OMA" id="HDAKSWE"/>
<evidence type="ECO:0000256" key="6">
    <source>
        <dbReference type="ARBA" id="ARBA00022839"/>
    </source>
</evidence>
<dbReference type="EMBL" id="DS235215">
    <property type="protein sequence ID" value="EEB13340.1"/>
    <property type="molecule type" value="Genomic_DNA"/>
</dbReference>
<dbReference type="FunFam" id="3.20.20.140:FF:000018">
    <property type="entry name" value="3'-5' ssDNA/RNA exonuclease TatD"/>
    <property type="match status" value="1"/>
</dbReference>
<organism>
    <name type="scientific">Pediculus humanus subsp. corporis</name>
    <name type="common">Body louse</name>
    <dbReference type="NCBI Taxonomy" id="121224"/>
    <lineage>
        <taxon>Eukaryota</taxon>
        <taxon>Metazoa</taxon>
        <taxon>Ecdysozoa</taxon>
        <taxon>Arthropoda</taxon>
        <taxon>Hexapoda</taxon>
        <taxon>Insecta</taxon>
        <taxon>Pterygota</taxon>
        <taxon>Neoptera</taxon>
        <taxon>Paraneoptera</taxon>
        <taxon>Psocodea</taxon>
        <taxon>Troctomorpha</taxon>
        <taxon>Phthiraptera</taxon>
        <taxon>Anoplura</taxon>
        <taxon>Pediculidae</taxon>
        <taxon>Pediculus</taxon>
    </lineage>
</organism>
<evidence type="ECO:0000256" key="8">
    <source>
        <dbReference type="ARBA" id="ARBA00039767"/>
    </source>
</evidence>
<dbReference type="CDD" id="cd01310">
    <property type="entry name" value="TatD_DNAse"/>
    <property type="match status" value="1"/>
</dbReference>
<keyword evidence="6" id="KW-0269">Exonuclease</keyword>
<comment type="function">
    <text evidence="9">Deoxyribonuclease which catalyzes (in vitro) the decatenation of kinetoplast DNA, which are circular DNA catenated to each other, producing linear DNA molecules. Plays an important role in chromosomal segregation and cell cycle progression during eye development probably via its DNA decatenation activity.</text>
</comment>
<feature type="binding site" evidence="10">
    <location>
        <position position="118"/>
    </location>
    <ligand>
        <name>a divalent metal cation</name>
        <dbReference type="ChEBI" id="CHEBI:60240"/>
        <label>1</label>
    </ligand>
</feature>
<dbReference type="VEuPathDB" id="VectorBase:PHUM235780"/>
<dbReference type="FunCoup" id="E0VIY4">
    <property type="interactions" value="283"/>
</dbReference>
<evidence type="ECO:0000313" key="13">
    <source>
        <dbReference type="Proteomes" id="UP000009046"/>
    </source>
</evidence>
<dbReference type="PANTHER" id="PTHR10060:SF15">
    <property type="entry name" value="DEOXYRIBONUCLEASE TATDN1"/>
    <property type="match status" value="1"/>
</dbReference>
<keyword evidence="4 10" id="KW-0479">Metal-binding</keyword>
<evidence type="ECO:0000256" key="1">
    <source>
        <dbReference type="ARBA" id="ARBA00009275"/>
    </source>
</evidence>
<evidence type="ECO:0000256" key="4">
    <source>
        <dbReference type="ARBA" id="ARBA00022723"/>
    </source>
</evidence>
<dbReference type="SUPFAM" id="SSF51556">
    <property type="entry name" value="Metallo-dependent hydrolases"/>
    <property type="match status" value="1"/>
</dbReference>
<evidence type="ECO:0000256" key="7">
    <source>
        <dbReference type="ARBA" id="ARBA00022842"/>
    </source>
</evidence>
<dbReference type="PIRSF" id="PIRSF005902">
    <property type="entry name" value="DNase_TatD"/>
    <property type="match status" value="1"/>
</dbReference>
<keyword evidence="2" id="KW-0963">Cytoplasm</keyword>
<dbReference type="KEGG" id="phu:Phum_PHUM235780"/>
<dbReference type="Gene3D" id="3.20.20.140">
    <property type="entry name" value="Metal-dependent hydrolases"/>
    <property type="match status" value="1"/>
</dbReference>
<keyword evidence="7" id="KW-0460">Magnesium</keyword>
<dbReference type="Proteomes" id="UP000009046">
    <property type="component" value="Unassembled WGS sequence"/>
</dbReference>
<evidence type="ECO:0000256" key="9">
    <source>
        <dbReference type="ARBA" id="ARBA00045223"/>
    </source>
</evidence>
<feature type="binding site" evidence="10">
    <location>
        <position position="232"/>
    </location>
    <ligand>
        <name>a divalent metal cation</name>
        <dbReference type="ChEBI" id="CHEBI:60240"/>
        <label>1</label>
    </ligand>
</feature>
<dbReference type="GO" id="GO:0008310">
    <property type="term" value="F:single-stranded DNA 3'-5' DNA exonuclease activity"/>
    <property type="evidence" value="ECO:0007669"/>
    <property type="project" value="TreeGrafter"/>
</dbReference>
<reference evidence="12" key="3">
    <citation type="submission" date="2020-05" db="UniProtKB">
        <authorList>
            <consortium name="EnsemblMetazoa"/>
        </authorList>
    </citation>
    <scope>IDENTIFICATION</scope>
    <source>
        <strain evidence="12">USDA</strain>
    </source>
</reference>
<proteinExistence type="inferred from homology"/>
<dbReference type="InterPro" id="IPR018228">
    <property type="entry name" value="DNase_TatD-rel_CS"/>
</dbReference>
<evidence type="ECO:0000256" key="3">
    <source>
        <dbReference type="ARBA" id="ARBA00022722"/>
    </source>
</evidence>
<dbReference type="GO" id="GO:0046872">
    <property type="term" value="F:metal ion binding"/>
    <property type="evidence" value="ECO:0007669"/>
    <property type="project" value="UniProtKB-KW"/>
</dbReference>
<dbReference type="InterPro" id="IPR050891">
    <property type="entry name" value="TatD-type_Hydrolase"/>
</dbReference>
<keyword evidence="13" id="KW-1185">Reference proteome</keyword>
<reference evidence="11" key="2">
    <citation type="submission" date="2007-04" db="EMBL/GenBank/DDBJ databases">
        <title>The genome of the human body louse.</title>
        <authorList>
            <consortium name="The Human Body Louse Genome Consortium"/>
            <person name="Kirkness E."/>
            <person name="Walenz B."/>
            <person name="Hass B."/>
            <person name="Bruggner R."/>
            <person name="Strausberg R."/>
        </authorList>
    </citation>
    <scope>NUCLEOTIDE SEQUENCE</scope>
    <source>
        <strain evidence="11">USDA</strain>
    </source>
</reference>
<name>E0VIY4_PEDHC</name>
<dbReference type="InterPro" id="IPR032466">
    <property type="entry name" value="Metal_Hydrolase"/>
</dbReference>
<protein>
    <recommendedName>
        <fullName evidence="8">Deoxyribonuclease TATDN1</fullName>
    </recommendedName>
</protein>
<dbReference type="CTD" id="8230207"/>
<dbReference type="Pfam" id="PF01026">
    <property type="entry name" value="TatD_DNase"/>
    <property type="match status" value="1"/>
</dbReference>
<dbReference type="EnsemblMetazoa" id="PHUM235780-RA">
    <property type="protein sequence ID" value="PHUM235780-PA"/>
    <property type="gene ID" value="PHUM235780"/>
</dbReference>
<evidence type="ECO:0000313" key="11">
    <source>
        <dbReference type="EMBL" id="EEB13340.1"/>
    </source>
</evidence>